<dbReference type="Proteomes" id="UP001320843">
    <property type="component" value="Unassembled WGS sequence"/>
</dbReference>
<gene>
    <name evidence="3" type="ORF">NB700_001767</name>
</gene>
<feature type="domain" description="ATPase dynein-related AAA" evidence="2">
    <location>
        <begin position="100"/>
        <end position="215"/>
    </location>
</feature>
<dbReference type="Gene3D" id="3.40.50.300">
    <property type="entry name" value="P-loop containing nucleotide triphosphate hydrolases"/>
    <property type="match status" value="1"/>
</dbReference>
<organism evidence="3 4">
    <name type="scientific">Xanthomonas sacchari</name>
    <dbReference type="NCBI Taxonomy" id="56458"/>
    <lineage>
        <taxon>Bacteria</taxon>
        <taxon>Pseudomonadati</taxon>
        <taxon>Pseudomonadota</taxon>
        <taxon>Gammaproteobacteria</taxon>
        <taxon>Lysobacterales</taxon>
        <taxon>Lysobacteraceae</taxon>
        <taxon>Xanthomonas</taxon>
    </lineage>
</organism>
<dbReference type="PANTHER" id="PTHR42759:SF1">
    <property type="entry name" value="MAGNESIUM-CHELATASE SUBUNIT CHLD"/>
    <property type="match status" value="1"/>
</dbReference>
<evidence type="ECO:0000259" key="2">
    <source>
        <dbReference type="Pfam" id="PF07728"/>
    </source>
</evidence>
<sequence length="354" mass="39163">MYNTHLDTLSVPSTNDPFQDHNQSVSGKLDFRIAMASTDMIGMPALGANETVVGVGTKGHIYLAPVNPYFHFDNPDFDRLFTMTINREWERHESEPRRGLLVSGDSGTGKTTHIRQRFAYQGIPCIEVTMRPDMEATDLLYTREIVGGDTMISYGAGALAAKHGIPMIINEIDAAKPSTLLGLNEFFDTGSIVINETGEVIHAKRGFQVFATCNSKFLDDPTDSFSGTRGQNVSVLRRFFSMVYESPTVEQEQEFILGLYPDIDPDVAKKKAEFVIAVRAAGKVPTQVNGRSVQLSRTFCRSMVIDWLDLEGRFEYLAKQGISAALYALGPVLTNLLPDHEKAAVNAIFEQVLL</sequence>
<dbReference type="InterPro" id="IPR011704">
    <property type="entry name" value="ATPase_dyneun-rel_AAA"/>
</dbReference>
<name>A0ABT3DUN7_9XANT</name>
<protein>
    <recommendedName>
        <fullName evidence="2">ATPase dynein-related AAA domain-containing protein</fullName>
    </recommendedName>
</protein>
<dbReference type="RefSeq" id="WP_267122616.1">
    <property type="nucleotide sequence ID" value="NZ_JANFWR010000010.1"/>
</dbReference>
<reference evidence="3 4" key="1">
    <citation type="submission" date="2022-06" db="EMBL/GenBank/DDBJ databases">
        <title>Dynamics of rice microbiomes reveals core vertical transmitted seed endophytes.</title>
        <authorList>
            <person name="Liao K."/>
            <person name="Zhang X."/>
        </authorList>
    </citation>
    <scope>NUCLEOTIDE SEQUENCE [LARGE SCALE GENOMIC DNA]</scope>
    <source>
        <strain evidence="3 4">YT10-10-1</strain>
    </source>
</reference>
<dbReference type="Pfam" id="PF07728">
    <property type="entry name" value="AAA_5"/>
    <property type="match status" value="1"/>
</dbReference>
<dbReference type="SUPFAM" id="SSF52540">
    <property type="entry name" value="P-loop containing nucleoside triphosphate hydrolases"/>
    <property type="match status" value="1"/>
</dbReference>
<keyword evidence="4" id="KW-1185">Reference proteome</keyword>
<dbReference type="CDD" id="cd00009">
    <property type="entry name" value="AAA"/>
    <property type="match status" value="1"/>
</dbReference>
<comment type="caution">
    <text evidence="3">The sequence shown here is derived from an EMBL/GenBank/DDBJ whole genome shotgun (WGS) entry which is preliminary data.</text>
</comment>
<evidence type="ECO:0000313" key="3">
    <source>
        <dbReference type="EMBL" id="MCW0399211.1"/>
    </source>
</evidence>
<evidence type="ECO:0000256" key="1">
    <source>
        <dbReference type="SAM" id="MobiDB-lite"/>
    </source>
</evidence>
<feature type="region of interest" description="Disordered" evidence="1">
    <location>
        <begin position="1"/>
        <end position="22"/>
    </location>
</feature>
<proteinExistence type="predicted"/>
<dbReference type="EMBL" id="JANFWR010000010">
    <property type="protein sequence ID" value="MCW0399211.1"/>
    <property type="molecule type" value="Genomic_DNA"/>
</dbReference>
<dbReference type="InterPro" id="IPR050764">
    <property type="entry name" value="CbbQ/NirQ/NorQ/GpvN"/>
</dbReference>
<accession>A0ABT3DUN7</accession>
<dbReference type="PANTHER" id="PTHR42759">
    <property type="entry name" value="MOXR FAMILY PROTEIN"/>
    <property type="match status" value="1"/>
</dbReference>
<evidence type="ECO:0000313" key="4">
    <source>
        <dbReference type="Proteomes" id="UP001320843"/>
    </source>
</evidence>
<dbReference type="InterPro" id="IPR027417">
    <property type="entry name" value="P-loop_NTPase"/>
</dbReference>